<feature type="signal peptide" evidence="1">
    <location>
        <begin position="1"/>
        <end position="29"/>
    </location>
</feature>
<name>A0A063Y884_9GAMM</name>
<dbReference type="Gene3D" id="3.40.190.10">
    <property type="entry name" value="Periplasmic binding protein-like II"/>
    <property type="match status" value="2"/>
</dbReference>
<evidence type="ECO:0000313" key="3">
    <source>
        <dbReference type="Proteomes" id="UP000027318"/>
    </source>
</evidence>
<organism evidence="2 3">
    <name type="scientific">Nitrincola lacisaponensis</name>
    <dbReference type="NCBI Taxonomy" id="267850"/>
    <lineage>
        <taxon>Bacteria</taxon>
        <taxon>Pseudomonadati</taxon>
        <taxon>Pseudomonadota</taxon>
        <taxon>Gammaproteobacteria</taxon>
        <taxon>Oceanospirillales</taxon>
        <taxon>Oceanospirillaceae</taxon>
        <taxon>Nitrincola</taxon>
    </lineage>
</organism>
<protein>
    <submittedName>
        <fullName evidence="2">TRAP transporter solute receptor, TAXI family</fullName>
    </submittedName>
</protein>
<dbReference type="CDD" id="cd13568">
    <property type="entry name" value="PBP2_TAXI_TRAP_like_3"/>
    <property type="match status" value="1"/>
</dbReference>
<dbReference type="STRING" id="267850.ADINL_0005"/>
<dbReference type="PANTHER" id="PTHR42941:SF1">
    <property type="entry name" value="SLL1037 PROTEIN"/>
    <property type="match status" value="1"/>
</dbReference>
<evidence type="ECO:0000313" key="2">
    <source>
        <dbReference type="EMBL" id="KDE41325.1"/>
    </source>
</evidence>
<dbReference type="AlphaFoldDB" id="A0A063Y884"/>
<sequence length="338" mass="36393">MDLKNCAIYRVFKGMFVSSLVCLAFSASAEMQTPAMTTVTIGTGGVTGVYYPAGGAVCRLVNRQRSEHGIRCAVRATGGTIFNLQSLRSGDLDLGLAQSDWHFHAVQGTSSSFSDVGPDTGLRSVFSLHSEAFTVLARADSDIHSLDDLSGKRVNIGNPGSGQYATMQMLMALKGWGLDEFSEVNTLGAVEQASALCDNRIDATVYTVGHPSGVVQEATTTCDVRIIQVTGEVVETLLAEHPYYRLTRIPGGLYRGNDRPVDTFGLVATLVTHELVPEPVIYTLVQSVFDDIDAFRALHPAFSELDPAEMVQDALTAPLHPGALRYYEEQGLIPDQDG</sequence>
<keyword evidence="2" id="KW-0675">Receptor</keyword>
<keyword evidence="1" id="KW-0732">Signal</keyword>
<dbReference type="Proteomes" id="UP000027318">
    <property type="component" value="Unassembled WGS sequence"/>
</dbReference>
<dbReference type="Pfam" id="PF16868">
    <property type="entry name" value="NMT1_3"/>
    <property type="match status" value="1"/>
</dbReference>
<dbReference type="SUPFAM" id="SSF53850">
    <property type="entry name" value="Periplasmic binding protein-like II"/>
    <property type="match status" value="1"/>
</dbReference>
<dbReference type="NCBIfam" id="TIGR02122">
    <property type="entry name" value="TRAP_TAXI"/>
    <property type="match status" value="1"/>
</dbReference>
<evidence type="ECO:0000256" key="1">
    <source>
        <dbReference type="SAM" id="SignalP"/>
    </source>
</evidence>
<gene>
    <name evidence="2" type="ORF">ADINL_0005</name>
</gene>
<dbReference type="PANTHER" id="PTHR42941">
    <property type="entry name" value="SLL1037 PROTEIN"/>
    <property type="match status" value="1"/>
</dbReference>
<dbReference type="EMBL" id="JMSZ01000001">
    <property type="protein sequence ID" value="KDE41325.1"/>
    <property type="molecule type" value="Genomic_DNA"/>
</dbReference>
<accession>A0A063Y884</accession>
<keyword evidence="3" id="KW-1185">Reference proteome</keyword>
<comment type="caution">
    <text evidence="2">The sequence shown here is derived from an EMBL/GenBank/DDBJ whole genome shotgun (WGS) entry which is preliminary data.</text>
</comment>
<reference evidence="2 3" key="1">
    <citation type="journal article" date="2005" name="Int. J. Syst. Evol. Microbiol.">
        <title>Nitrincola lacisaponensis gen. nov., sp. nov., a novel alkaliphilic bacterium isolated from an alkaline, saline lake.</title>
        <authorList>
            <person name="Dimitriu P.A."/>
            <person name="Shukla S.K."/>
            <person name="Conradt J."/>
            <person name="Marquez M.C."/>
            <person name="Ventosa A."/>
            <person name="Maglia A."/>
            <person name="Peyton B.M."/>
            <person name="Pinkart H.C."/>
            <person name="Mormile M.R."/>
        </authorList>
    </citation>
    <scope>NUCLEOTIDE SEQUENCE [LARGE SCALE GENOMIC DNA]</scope>
    <source>
        <strain evidence="2 3">4CA</strain>
    </source>
</reference>
<dbReference type="InterPro" id="IPR011852">
    <property type="entry name" value="TRAP_TAXI"/>
</dbReference>
<dbReference type="PATRIC" id="fig|267850.7.peg.5"/>
<feature type="chain" id="PRO_5001624383" evidence="1">
    <location>
        <begin position="30"/>
        <end position="338"/>
    </location>
</feature>
<proteinExistence type="predicted"/>